<dbReference type="InterPro" id="IPR001870">
    <property type="entry name" value="B30.2/SPRY"/>
</dbReference>
<dbReference type="PROSITE" id="PS50188">
    <property type="entry name" value="B302_SPRY"/>
    <property type="match status" value="1"/>
</dbReference>
<dbReference type="Gene3D" id="2.60.120.920">
    <property type="match status" value="1"/>
</dbReference>
<dbReference type="EMBL" id="HBGE01100354">
    <property type="protein sequence ID" value="CAD9182959.1"/>
    <property type="molecule type" value="Transcribed_RNA"/>
</dbReference>
<dbReference type="InterPro" id="IPR013320">
    <property type="entry name" value="ConA-like_dom_sf"/>
</dbReference>
<sequence length="321" mass="35418">MASPLLAPASCHLVARRRAVQRGSKPAFLVLAVIGVPVLWHCNSAGLSFVAGRDTVCLAGGAQDTGRRRWTQRCAGGYDFQLAQSEDHTHLAVKSREDGAMRVFTKGSFMQGDYNTVLGDKELPATGRSYWEVKIVEKPTDAWEYIGVAEPNADVTVPLPRNRKGAGWFWGSTWTDSFIYTYLPNRPEFHQSVQKLGQALVKEQLDKGVPEKEATDDPWRDGRTDLWKDVPGIHVGMPQDKHPPFEKGMVIGVDVDMDDGSLAFWADGKYLGKVKDTEGKPVNLKGKKVVPALTIYGRRTSRGKQFTVMDVTGGLEPPPKP</sequence>
<evidence type="ECO:0000259" key="1">
    <source>
        <dbReference type="PROSITE" id="PS50188"/>
    </source>
</evidence>
<feature type="domain" description="B30.2/SPRY" evidence="1">
    <location>
        <begin position="60"/>
        <end position="311"/>
    </location>
</feature>
<name>A0A7S1S2W0_ALECA</name>
<reference evidence="2" key="1">
    <citation type="submission" date="2021-01" db="EMBL/GenBank/DDBJ databases">
        <authorList>
            <person name="Corre E."/>
            <person name="Pelletier E."/>
            <person name="Niang G."/>
            <person name="Scheremetjew M."/>
            <person name="Finn R."/>
            <person name="Kale V."/>
            <person name="Holt S."/>
            <person name="Cochrane G."/>
            <person name="Meng A."/>
            <person name="Brown T."/>
            <person name="Cohen L."/>
        </authorList>
    </citation>
    <scope>NUCLEOTIDE SEQUENCE</scope>
    <source>
        <strain evidence="2">OF101</strain>
    </source>
</reference>
<organism evidence="2">
    <name type="scientific">Alexandrium catenella</name>
    <name type="common">Red tide dinoflagellate</name>
    <name type="synonym">Gonyaulax catenella</name>
    <dbReference type="NCBI Taxonomy" id="2925"/>
    <lineage>
        <taxon>Eukaryota</taxon>
        <taxon>Sar</taxon>
        <taxon>Alveolata</taxon>
        <taxon>Dinophyceae</taxon>
        <taxon>Gonyaulacales</taxon>
        <taxon>Pyrocystaceae</taxon>
        <taxon>Alexandrium</taxon>
    </lineage>
</organism>
<gene>
    <name evidence="2" type="ORF">ACAT0790_LOCUS59731</name>
</gene>
<accession>A0A7S1S2W0</accession>
<dbReference type="SUPFAM" id="SSF49899">
    <property type="entry name" value="Concanavalin A-like lectins/glucanases"/>
    <property type="match status" value="2"/>
</dbReference>
<dbReference type="AlphaFoldDB" id="A0A7S1S2W0"/>
<evidence type="ECO:0000313" key="2">
    <source>
        <dbReference type="EMBL" id="CAD9182959.1"/>
    </source>
</evidence>
<dbReference type="InterPro" id="IPR043136">
    <property type="entry name" value="B30.2/SPRY_sf"/>
</dbReference>
<protein>
    <recommendedName>
        <fullName evidence="1">B30.2/SPRY domain-containing protein</fullName>
    </recommendedName>
</protein>
<proteinExistence type="predicted"/>